<protein>
    <submittedName>
        <fullName evidence="2">Signal peptide-containing protein</fullName>
    </submittedName>
</protein>
<feature type="chain" id="PRO_5003939451" evidence="1">
    <location>
        <begin position="22"/>
        <end position="322"/>
    </location>
</feature>
<evidence type="ECO:0000256" key="1">
    <source>
        <dbReference type="SAM" id="SignalP"/>
    </source>
</evidence>
<dbReference type="InterPro" id="IPR007480">
    <property type="entry name" value="DUF529"/>
</dbReference>
<dbReference type="GeneID" id="15805601"/>
<dbReference type="KEGG" id="beq:BEWA_001010"/>
<dbReference type="Pfam" id="PF04385">
    <property type="entry name" value="FAINT"/>
    <property type="match status" value="1"/>
</dbReference>
<proteinExistence type="predicted"/>
<keyword evidence="3" id="KW-1185">Reference proteome</keyword>
<name>L0B0M6_THEEQ</name>
<evidence type="ECO:0000313" key="2">
    <source>
        <dbReference type="EMBL" id="AFZ80694.1"/>
    </source>
</evidence>
<reference evidence="2 3" key="1">
    <citation type="journal article" date="2012" name="BMC Genomics">
        <title>Comparative genomic analysis and phylogenetic position of Theileria equi.</title>
        <authorList>
            <person name="Kappmeyer L.S."/>
            <person name="Thiagarajan M."/>
            <person name="Herndon D.R."/>
            <person name="Ramsay J.D."/>
            <person name="Caler E."/>
            <person name="Djikeng A."/>
            <person name="Gillespie J.J."/>
            <person name="Lau A.O."/>
            <person name="Roalson E.H."/>
            <person name="Silva J.C."/>
            <person name="Silva M.G."/>
            <person name="Suarez C.E."/>
            <person name="Ueti M.W."/>
            <person name="Nene V.M."/>
            <person name="Mealey R.H."/>
            <person name="Knowles D.P."/>
            <person name="Brayton K.A."/>
        </authorList>
    </citation>
    <scope>NUCLEOTIDE SEQUENCE [LARGE SCALE GENOMIC DNA]</scope>
    <source>
        <strain evidence="2 3">WA</strain>
    </source>
</reference>
<sequence>MSRAQLTVLIYFIVSHGLCESIQTIDVGRPVDPNVFGIYENVKNGRYYTISYTTHSNYVIMRVIDEGVIIWQSSEGDTISDFYFDSKYVTPNFFQILVVGRAGAYTLNFVKALDKWEMVDGQYDVSEIFKNPSDYTLNILALDSNIAKVKMEALVSVHKQEKDISVELTYRSTEGVNSSSHQNKDDVFTIPVDFYHLSPAVNVIKVYHGQVPIWEHEGTEICTSVKIFHLQSCMPVVLRIEDVNILKYEYRLQEDGKYGAITEEDFIELIKKEFRGKVSLNANNGNAEMYNAKNGNEDGSKTSGFRQPTFIFLTMLSILCIK</sequence>
<dbReference type="EMBL" id="CP001670">
    <property type="protein sequence ID" value="AFZ80694.1"/>
    <property type="molecule type" value="Genomic_DNA"/>
</dbReference>
<gene>
    <name evidence="2" type="ORF">BEWA_001010</name>
</gene>
<accession>L0B0M6</accession>
<organism evidence="2 3">
    <name type="scientific">Theileria equi strain WA</name>
    <dbReference type="NCBI Taxonomy" id="1537102"/>
    <lineage>
        <taxon>Eukaryota</taxon>
        <taxon>Sar</taxon>
        <taxon>Alveolata</taxon>
        <taxon>Apicomplexa</taxon>
        <taxon>Aconoidasida</taxon>
        <taxon>Piroplasmida</taxon>
        <taxon>Theileriidae</taxon>
        <taxon>Theileria</taxon>
    </lineage>
</organism>
<feature type="signal peptide" evidence="1">
    <location>
        <begin position="1"/>
        <end position="21"/>
    </location>
</feature>
<evidence type="ECO:0000313" key="3">
    <source>
        <dbReference type="Proteomes" id="UP000031512"/>
    </source>
</evidence>
<dbReference type="AlphaFoldDB" id="L0B0M6"/>
<dbReference type="RefSeq" id="XP_004830360.1">
    <property type="nucleotide sequence ID" value="XM_004830303.1"/>
</dbReference>
<keyword evidence="1" id="KW-0732">Signal</keyword>
<dbReference type="Proteomes" id="UP000031512">
    <property type="component" value="Chromosome 3"/>
</dbReference>
<dbReference type="VEuPathDB" id="PiroplasmaDB:BEWA_001010"/>